<comment type="caution">
    <text evidence="1">The sequence shown here is derived from an EMBL/GenBank/DDBJ whole genome shotgun (WGS) entry which is preliminary data.</text>
</comment>
<dbReference type="AlphaFoldDB" id="A0A9K3HQH5"/>
<evidence type="ECO:0000313" key="2">
    <source>
        <dbReference type="Proteomes" id="UP000215914"/>
    </source>
</evidence>
<keyword evidence="2" id="KW-1185">Reference proteome</keyword>
<reference evidence="1" key="1">
    <citation type="journal article" date="2017" name="Nature">
        <title>The sunflower genome provides insights into oil metabolism, flowering and Asterid evolution.</title>
        <authorList>
            <person name="Badouin H."/>
            <person name="Gouzy J."/>
            <person name="Grassa C.J."/>
            <person name="Murat F."/>
            <person name="Staton S.E."/>
            <person name="Cottret L."/>
            <person name="Lelandais-Briere C."/>
            <person name="Owens G.L."/>
            <person name="Carrere S."/>
            <person name="Mayjonade B."/>
            <person name="Legrand L."/>
            <person name="Gill N."/>
            <person name="Kane N.C."/>
            <person name="Bowers J.E."/>
            <person name="Hubner S."/>
            <person name="Bellec A."/>
            <person name="Berard A."/>
            <person name="Berges H."/>
            <person name="Blanchet N."/>
            <person name="Boniface M.C."/>
            <person name="Brunel D."/>
            <person name="Catrice O."/>
            <person name="Chaidir N."/>
            <person name="Claudel C."/>
            <person name="Donnadieu C."/>
            <person name="Faraut T."/>
            <person name="Fievet G."/>
            <person name="Helmstetter N."/>
            <person name="King M."/>
            <person name="Knapp S.J."/>
            <person name="Lai Z."/>
            <person name="Le Paslier M.C."/>
            <person name="Lippi Y."/>
            <person name="Lorenzon L."/>
            <person name="Mandel J.R."/>
            <person name="Marage G."/>
            <person name="Marchand G."/>
            <person name="Marquand E."/>
            <person name="Bret-Mestries E."/>
            <person name="Morien E."/>
            <person name="Nambeesan S."/>
            <person name="Nguyen T."/>
            <person name="Pegot-Espagnet P."/>
            <person name="Pouilly N."/>
            <person name="Raftis F."/>
            <person name="Sallet E."/>
            <person name="Schiex T."/>
            <person name="Thomas J."/>
            <person name="Vandecasteele C."/>
            <person name="Vares D."/>
            <person name="Vear F."/>
            <person name="Vautrin S."/>
            <person name="Crespi M."/>
            <person name="Mangin B."/>
            <person name="Burke J.M."/>
            <person name="Salse J."/>
            <person name="Munos S."/>
            <person name="Vincourt P."/>
            <person name="Rieseberg L.H."/>
            <person name="Langlade N.B."/>
        </authorList>
    </citation>
    <scope>NUCLEOTIDE SEQUENCE</scope>
    <source>
        <tissue evidence="1">Leaves</tissue>
    </source>
</reference>
<name>A0A9K3HQH5_HELAN</name>
<sequence length="73" mass="8547">MICKIRRVIATVYELLIHDSYSSPNTYITFLKQDDYKESSIFLKGLHYPSPWLIVVFHPPPFDTSTTAKKQQK</sequence>
<dbReference type="Gramene" id="mRNA:HanXRQr2_Chr11g0496081">
    <property type="protein sequence ID" value="CDS:HanXRQr2_Chr11g0496081.1"/>
    <property type="gene ID" value="HanXRQr2_Chr11g0496081"/>
</dbReference>
<gene>
    <name evidence="1" type="ORF">HanXRQr2_Chr11g0496081</name>
</gene>
<evidence type="ECO:0000313" key="1">
    <source>
        <dbReference type="EMBL" id="KAF5782455.1"/>
    </source>
</evidence>
<reference evidence="1" key="2">
    <citation type="submission" date="2020-06" db="EMBL/GenBank/DDBJ databases">
        <title>Helianthus annuus Genome sequencing and assembly Release 2.</title>
        <authorList>
            <person name="Gouzy J."/>
            <person name="Langlade N."/>
            <person name="Munos S."/>
        </authorList>
    </citation>
    <scope>NUCLEOTIDE SEQUENCE</scope>
    <source>
        <tissue evidence="1">Leaves</tissue>
    </source>
</reference>
<accession>A0A9K3HQH5</accession>
<dbReference type="EMBL" id="MNCJ02000326">
    <property type="protein sequence ID" value="KAF5782455.1"/>
    <property type="molecule type" value="Genomic_DNA"/>
</dbReference>
<dbReference type="Proteomes" id="UP000215914">
    <property type="component" value="Unassembled WGS sequence"/>
</dbReference>
<proteinExistence type="predicted"/>
<organism evidence="1 2">
    <name type="scientific">Helianthus annuus</name>
    <name type="common">Common sunflower</name>
    <dbReference type="NCBI Taxonomy" id="4232"/>
    <lineage>
        <taxon>Eukaryota</taxon>
        <taxon>Viridiplantae</taxon>
        <taxon>Streptophyta</taxon>
        <taxon>Embryophyta</taxon>
        <taxon>Tracheophyta</taxon>
        <taxon>Spermatophyta</taxon>
        <taxon>Magnoliopsida</taxon>
        <taxon>eudicotyledons</taxon>
        <taxon>Gunneridae</taxon>
        <taxon>Pentapetalae</taxon>
        <taxon>asterids</taxon>
        <taxon>campanulids</taxon>
        <taxon>Asterales</taxon>
        <taxon>Asteraceae</taxon>
        <taxon>Asteroideae</taxon>
        <taxon>Heliantheae alliance</taxon>
        <taxon>Heliantheae</taxon>
        <taxon>Helianthus</taxon>
    </lineage>
</organism>
<protein>
    <submittedName>
        <fullName evidence="1">Uncharacterized protein</fullName>
    </submittedName>
</protein>